<comment type="caution">
    <text evidence="1">The sequence shown here is derived from an EMBL/GenBank/DDBJ whole genome shotgun (WGS) entry which is preliminary data.</text>
</comment>
<protein>
    <submittedName>
        <fullName evidence="1">Uncharacterized protein</fullName>
    </submittedName>
</protein>
<reference evidence="1 2" key="1">
    <citation type="submission" date="2016-07" db="EMBL/GenBank/DDBJ databases">
        <title>Detection of Helicobacter winghamensis from caecal content of red fox (Vulpes vulpes).</title>
        <authorList>
            <person name="Zanoni R.G."/>
            <person name="Florio D."/>
            <person name="Caffara M."/>
            <person name="Renzi M."/>
            <person name="Parisi A."/>
            <person name="Pasquali F."/>
            <person name="Manfreda G."/>
        </authorList>
    </citation>
    <scope>NUCLEOTIDE SEQUENCE [LARGE SCALE GENOMIC DNA]</scope>
    <source>
        <strain evidence="1 2">295_13</strain>
    </source>
</reference>
<name>A0A2N3PK42_9HELI</name>
<dbReference type="EMBL" id="MBPK01000012">
    <property type="protein sequence ID" value="PKT81771.1"/>
    <property type="molecule type" value="Genomic_DNA"/>
</dbReference>
<evidence type="ECO:0000313" key="1">
    <source>
        <dbReference type="EMBL" id="PKT81771.1"/>
    </source>
</evidence>
<dbReference type="AlphaFoldDB" id="A0A2N3PK42"/>
<organism evidence="1 2">
    <name type="scientific">Helicobacter winghamensis</name>
    <dbReference type="NCBI Taxonomy" id="157268"/>
    <lineage>
        <taxon>Bacteria</taxon>
        <taxon>Pseudomonadati</taxon>
        <taxon>Campylobacterota</taxon>
        <taxon>Epsilonproteobacteria</taxon>
        <taxon>Campylobacterales</taxon>
        <taxon>Helicobacteraceae</taxon>
        <taxon>Helicobacter</taxon>
    </lineage>
</organism>
<keyword evidence="2" id="KW-1185">Reference proteome</keyword>
<accession>A0A2N3PK42</accession>
<dbReference type="Proteomes" id="UP000233350">
    <property type="component" value="Unassembled WGS sequence"/>
</dbReference>
<evidence type="ECO:0000313" key="2">
    <source>
        <dbReference type="Proteomes" id="UP000233350"/>
    </source>
</evidence>
<proteinExistence type="predicted"/>
<sequence>MNAPLNESKKAEIHNIFTPTNANKNKAEAELNKWYLAKDELRKNNLELQEYIPEHIIIRDTKNGELFQIGHEHLLRKNRLEDIEDLSGYADSKEFVNKLKAFDNLVGEAKFDNLIKITQDYPNEYFKNDMEFYITRLIDKTELDNNIKGLYEIKPYISTHYAVLRRQPISSILKQKGYDGIVFANDEFVVFDSNQIKHIENKGQNGTYFNDSSPNIYQSNPHLGSGLVGGSVAGIEEDETLGSGLVGGSVAGIEEDENGNLTFSPEKFALGLLGGVVEI</sequence>
<gene>
    <name evidence="1" type="ORF">BCM31_02715</name>
</gene>